<dbReference type="InterPro" id="IPR012902">
    <property type="entry name" value="N_methyl_site"/>
</dbReference>
<keyword evidence="7 11" id="KW-1133">Transmembrane helix</keyword>
<dbReference type="InterPro" id="IPR045584">
    <property type="entry name" value="Pilin-like"/>
</dbReference>
<feature type="transmembrane region" description="Helical" evidence="11">
    <location>
        <begin position="20"/>
        <end position="42"/>
    </location>
</feature>
<dbReference type="Pfam" id="PF12019">
    <property type="entry name" value="GspH"/>
    <property type="match status" value="1"/>
</dbReference>
<keyword evidence="5" id="KW-0997">Cell inner membrane</keyword>
<dbReference type="OrthoDB" id="8481584at2"/>
<keyword evidence="14" id="KW-1185">Reference proteome</keyword>
<evidence type="ECO:0000256" key="6">
    <source>
        <dbReference type="ARBA" id="ARBA00022692"/>
    </source>
</evidence>
<evidence type="ECO:0000313" key="13">
    <source>
        <dbReference type="EMBL" id="TWI05057.1"/>
    </source>
</evidence>
<dbReference type="EMBL" id="VLKN01000002">
    <property type="protein sequence ID" value="TWI05057.1"/>
    <property type="molecule type" value="Genomic_DNA"/>
</dbReference>
<comment type="subcellular location">
    <subcellularLocation>
        <location evidence="1">Cell inner membrane</location>
        <topology evidence="1">Single-pass membrane protein</topology>
    </subcellularLocation>
</comment>
<dbReference type="PROSITE" id="PS00409">
    <property type="entry name" value="PROKAR_NTER_METHYL"/>
    <property type="match status" value="1"/>
</dbReference>
<sequence length="158" mass="16889">MIHAGRRGARRASGFSLLEVLMVMAIIAIASLLAMAAMSGGIDGVRMRASAKEIAANLRYARAQALSTGRAQKFVIDPVAHTWRTVNDRDGEIPRSLNIVFTGKRGLQSRAGEGAILFFPDGASTGGRVQLNVGNAAWNVDVAWLTGEVTLKRGEVDR</sequence>
<dbReference type="AlphaFoldDB" id="A0A562LBM4"/>
<evidence type="ECO:0000256" key="1">
    <source>
        <dbReference type="ARBA" id="ARBA00004377"/>
    </source>
</evidence>
<comment type="caution">
    <text evidence="13">The sequence shown here is derived from an EMBL/GenBank/DDBJ whole genome shotgun (WGS) entry which is preliminary data.</text>
</comment>
<dbReference type="Pfam" id="PF07963">
    <property type="entry name" value="N_methyl"/>
    <property type="match status" value="1"/>
</dbReference>
<evidence type="ECO:0000256" key="9">
    <source>
        <dbReference type="ARBA" id="ARBA00025772"/>
    </source>
</evidence>
<dbReference type="GO" id="GO:0005886">
    <property type="term" value="C:plasma membrane"/>
    <property type="evidence" value="ECO:0007669"/>
    <property type="project" value="UniProtKB-SubCell"/>
</dbReference>
<keyword evidence="6 11" id="KW-0812">Transmembrane</keyword>
<gene>
    <name evidence="13" type="ORF">IP90_01202</name>
</gene>
<accession>A0A562LBM4</accession>
<keyword evidence="8 11" id="KW-0472">Membrane</keyword>
<evidence type="ECO:0000256" key="4">
    <source>
        <dbReference type="ARBA" id="ARBA00022481"/>
    </source>
</evidence>
<dbReference type="Gene3D" id="3.30.700.10">
    <property type="entry name" value="Glycoprotein, Type 4 Pilin"/>
    <property type="match status" value="1"/>
</dbReference>
<comment type="similarity">
    <text evidence="9">Belongs to the GSP H family.</text>
</comment>
<dbReference type="NCBIfam" id="TIGR02532">
    <property type="entry name" value="IV_pilin_GFxxxE"/>
    <property type="match status" value="1"/>
</dbReference>
<name>A0A562LBM4_9GAMM</name>
<evidence type="ECO:0000256" key="2">
    <source>
        <dbReference type="ARBA" id="ARBA00021549"/>
    </source>
</evidence>
<dbReference type="RefSeq" id="WP_144898693.1">
    <property type="nucleotide sequence ID" value="NZ_VLKN01000002.1"/>
</dbReference>
<evidence type="ECO:0000259" key="12">
    <source>
        <dbReference type="Pfam" id="PF12019"/>
    </source>
</evidence>
<protein>
    <recommendedName>
        <fullName evidence="2">Type II secretion system protein H</fullName>
    </recommendedName>
    <alternativeName>
        <fullName evidence="10">General secretion pathway protein H</fullName>
    </alternativeName>
</protein>
<reference evidence="13 14" key="1">
    <citation type="journal article" date="2015" name="Stand. Genomic Sci.">
        <title>Genomic Encyclopedia of Bacterial and Archaeal Type Strains, Phase III: the genomes of soil and plant-associated and newly described type strains.</title>
        <authorList>
            <person name="Whitman W.B."/>
            <person name="Woyke T."/>
            <person name="Klenk H.P."/>
            <person name="Zhou Y."/>
            <person name="Lilburn T.G."/>
            <person name="Beck B.J."/>
            <person name="De Vos P."/>
            <person name="Vandamme P."/>
            <person name="Eisen J.A."/>
            <person name="Garrity G."/>
            <person name="Hugenholtz P."/>
            <person name="Kyrpides N.C."/>
        </authorList>
    </citation>
    <scope>NUCLEOTIDE SEQUENCE [LARGE SCALE GENOMIC DNA]</scope>
    <source>
        <strain evidence="13 14">CGMCC 1.10821</strain>
    </source>
</reference>
<evidence type="ECO:0000256" key="5">
    <source>
        <dbReference type="ARBA" id="ARBA00022519"/>
    </source>
</evidence>
<dbReference type="Proteomes" id="UP000315167">
    <property type="component" value="Unassembled WGS sequence"/>
</dbReference>
<proteinExistence type="inferred from homology"/>
<evidence type="ECO:0000256" key="11">
    <source>
        <dbReference type="SAM" id="Phobius"/>
    </source>
</evidence>
<evidence type="ECO:0000313" key="14">
    <source>
        <dbReference type="Proteomes" id="UP000315167"/>
    </source>
</evidence>
<organism evidence="13 14">
    <name type="scientific">Luteimonas cucumeris</name>
    <dbReference type="NCBI Taxonomy" id="985012"/>
    <lineage>
        <taxon>Bacteria</taxon>
        <taxon>Pseudomonadati</taxon>
        <taxon>Pseudomonadota</taxon>
        <taxon>Gammaproteobacteria</taxon>
        <taxon>Lysobacterales</taxon>
        <taxon>Lysobacteraceae</taxon>
        <taxon>Luteimonas</taxon>
    </lineage>
</organism>
<evidence type="ECO:0000256" key="8">
    <source>
        <dbReference type="ARBA" id="ARBA00023136"/>
    </source>
</evidence>
<keyword evidence="4" id="KW-0488">Methylation</keyword>
<dbReference type="SUPFAM" id="SSF54523">
    <property type="entry name" value="Pili subunits"/>
    <property type="match status" value="1"/>
</dbReference>
<dbReference type="NCBIfam" id="NF047827">
    <property type="entry name" value="T3SSXpsH"/>
    <property type="match status" value="1"/>
</dbReference>
<evidence type="ECO:0000256" key="10">
    <source>
        <dbReference type="ARBA" id="ARBA00030775"/>
    </source>
</evidence>
<keyword evidence="3" id="KW-1003">Cell membrane</keyword>
<evidence type="ECO:0000256" key="3">
    <source>
        <dbReference type="ARBA" id="ARBA00022475"/>
    </source>
</evidence>
<dbReference type="InterPro" id="IPR022346">
    <property type="entry name" value="T2SS_GspH"/>
</dbReference>
<dbReference type="GO" id="GO:0015627">
    <property type="term" value="C:type II protein secretion system complex"/>
    <property type="evidence" value="ECO:0007669"/>
    <property type="project" value="InterPro"/>
</dbReference>
<dbReference type="GO" id="GO:0015628">
    <property type="term" value="P:protein secretion by the type II secretion system"/>
    <property type="evidence" value="ECO:0007669"/>
    <property type="project" value="InterPro"/>
</dbReference>
<evidence type="ECO:0000256" key="7">
    <source>
        <dbReference type="ARBA" id="ARBA00022989"/>
    </source>
</evidence>
<feature type="domain" description="General secretion pathway GspH" evidence="12">
    <location>
        <begin position="51"/>
        <end position="145"/>
    </location>
</feature>